<dbReference type="RefSeq" id="WP_092219849.1">
    <property type="nucleotide sequence ID" value="NZ_FNJI01000004.1"/>
</dbReference>
<dbReference type="GO" id="GO:0016903">
    <property type="term" value="F:oxidoreductase activity, acting on the aldehyde or oxo group of donors"/>
    <property type="evidence" value="ECO:0007669"/>
    <property type="project" value="InterPro"/>
</dbReference>
<keyword evidence="4" id="KW-1185">Reference proteome</keyword>
<evidence type="ECO:0000256" key="1">
    <source>
        <dbReference type="ARBA" id="ARBA00023002"/>
    </source>
</evidence>
<dbReference type="InterPro" id="IPR002869">
    <property type="entry name" value="Pyrv_flavodox_OxRed_cen"/>
</dbReference>
<dbReference type="AlphaFoldDB" id="A0A1H0L909"/>
<evidence type="ECO:0000313" key="4">
    <source>
        <dbReference type="Proteomes" id="UP000199073"/>
    </source>
</evidence>
<name>A0A1H0L909_9BACT</name>
<proteinExistence type="predicted"/>
<dbReference type="EMBL" id="FNJI01000004">
    <property type="protein sequence ID" value="SDO64724.1"/>
    <property type="molecule type" value="Genomic_DNA"/>
</dbReference>
<dbReference type="OrthoDB" id="9789125at2"/>
<evidence type="ECO:0000313" key="3">
    <source>
        <dbReference type="EMBL" id="SDO64724.1"/>
    </source>
</evidence>
<dbReference type="PANTHER" id="PTHR42730:SF1">
    <property type="entry name" value="2-OXOGLUTARATE SYNTHASE SUBUNIT KORC"/>
    <property type="match status" value="1"/>
</dbReference>
<dbReference type="Pfam" id="PF01558">
    <property type="entry name" value="POR"/>
    <property type="match status" value="1"/>
</dbReference>
<sequence length="189" mass="20158">MFNERILCAGFGGQGIMSLGQLLAYGGMSEERHVSWIPSYGPEMRGGTAYCSVVLSEKEVGSPIVTTNATTAVIMNTPSLIKFEKSVISGGIILVNSSLVNRRVTRKDVNVYYIPAVELAGECGNQQAANIVMLGAYLALTQAVTEKSIISALPKVFGEKPKKFIDLNRRALELGQKAVLGHGPKLAAA</sequence>
<dbReference type="STRING" id="91360.SAMN05660330_00709"/>
<gene>
    <name evidence="3" type="ORF">SAMN05660330_00709</name>
</gene>
<reference evidence="3 4" key="1">
    <citation type="submission" date="2016-10" db="EMBL/GenBank/DDBJ databases">
        <authorList>
            <person name="de Groot N.N."/>
        </authorList>
    </citation>
    <scope>NUCLEOTIDE SEQUENCE [LARGE SCALE GENOMIC DNA]</scope>
    <source>
        <strain evidence="3 4">DSM 12130</strain>
    </source>
</reference>
<dbReference type="Proteomes" id="UP000199073">
    <property type="component" value="Unassembled WGS sequence"/>
</dbReference>
<organism evidence="3 4">
    <name type="scientific">Desulforhopalus singaporensis</name>
    <dbReference type="NCBI Taxonomy" id="91360"/>
    <lineage>
        <taxon>Bacteria</taxon>
        <taxon>Pseudomonadati</taxon>
        <taxon>Thermodesulfobacteriota</taxon>
        <taxon>Desulfobulbia</taxon>
        <taxon>Desulfobulbales</taxon>
        <taxon>Desulfocapsaceae</taxon>
        <taxon>Desulforhopalus</taxon>
    </lineage>
</organism>
<dbReference type="InterPro" id="IPR019752">
    <property type="entry name" value="Pyrv/ketoisovalerate_OxRed_cat"/>
</dbReference>
<keyword evidence="1" id="KW-0560">Oxidoreductase</keyword>
<protein>
    <submittedName>
        <fullName evidence="3">2-oxoglutarate ferredoxin oxidoreductase subunit gamma</fullName>
    </submittedName>
</protein>
<dbReference type="PANTHER" id="PTHR42730">
    <property type="entry name" value="2-OXOGLUTARATE SYNTHASE SUBUNIT KORC"/>
    <property type="match status" value="1"/>
</dbReference>
<dbReference type="SUPFAM" id="SSF53323">
    <property type="entry name" value="Pyruvate-ferredoxin oxidoreductase, PFOR, domain III"/>
    <property type="match status" value="1"/>
</dbReference>
<dbReference type="InterPro" id="IPR052554">
    <property type="entry name" value="2-oxoglutarate_synth_KorC"/>
</dbReference>
<evidence type="ECO:0000259" key="2">
    <source>
        <dbReference type="Pfam" id="PF01558"/>
    </source>
</evidence>
<accession>A0A1H0L909</accession>
<dbReference type="Gene3D" id="3.40.920.10">
    <property type="entry name" value="Pyruvate-ferredoxin oxidoreductase, PFOR, domain III"/>
    <property type="match status" value="1"/>
</dbReference>
<feature type="domain" description="Pyruvate/ketoisovalerate oxidoreductase catalytic" evidence="2">
    <location>
        <begin position="12"/>
        <end position="175"/>
    </location>
</feature>